<dbReference type="PROSITE" id="PS50041">
    <property type="entry name" value="C_TYPE_LECTIN_2"/>
    <property type="match status" value="1"/>
</dbReference>
<dbReference type="EMBL" id="WIXP02000003">
    <property type="protein sequence ID" value="KAF6212832.1"/>
    <property type="molecule type" value="Genomic_DNA"/>
</dbReference>
<gene>
    <name evidence="2" type="ORF">GE061_010541</name>
</gene>
<dbReference type="Pfam" id="PF00059">
    <property type="entry name" value="Lectin_C"/>
    <property type="match status" value="1"/>
</dbReference>
<dbReference type="OrthoDB" id="7724281at2759"/>
<dbReference type="SUPFAM" id="SSF56436">
    <property type="entry name" value="C-type lectin-like"/>
    <property type="match status" value="1"/>
</dbReference>
<evidence type="ECO:0000259" key="1">
    <source>
        <dbReference type="PROSITE" id="PS50041"/>
    </source>
</evidence>
<reference evidence="2" key="1">
    <citation type="journal article" date="2021" name="Mol. Ecol. Resour.">
        <title>Apolygus lucorum genome provides insights into omnivorousness and mesophyll feeding.</title>
        <authorList>
            <person name="Liu Y."/>
            <person name="Liu H."/>
            <person name="Wang H."/>
            <person name="Huang T."/>
            <person name="Liu B."/>
            <person name="Yang B."/>
            <person name="Yin L."/>
            <person name="Li B."/>
            <person name="Zhang Y."/>
            <person name="Zhang S."/>
            <person name="Jiang F."/>
            <person name="Zhang X."/>
            <person name="Ren Y."/>
            <person name="Wang B."/>
            <person name="Wang S."/>
            <person name="Lu Y."/>
            <person name="Wu K."/>
            <person name="Fan W."/>
            <person name="Wang G."/>
        </authorList>
    </citation>
    <scope>NUCLEOTIDE SEQUENCE</scope>
    <source>
        <strain evidence="2">12Hb</strain>
    </source>
</reference>
<comment type="caution">
    <text evidence="2">The sequence shown here is derived from an EMBL/GenBank/DDBJ whole genome shotgun (WGS) entry which is preliminary data.</text>
</comment>
<feature type="domain" description="C-type lectin" evidence="1">
    <location>
        <begin position="218"/>
        <end position="315"/>
    </location>
</feature>
<evidence type="ECO:0000313" key="3">
    <source>
        <dbReference type="Proteomes" id="UP000466442"/>
    </source>
</evidence>
<sequence length="320" mass="36845">MVLLSTFQNVLPKISPRAKKIIKKDFDDLNWGELFDVFSEDQQTEVAFRTCQGNLKTSTMKNILLKSQINEKNKRLKGLEEHVSSITGCNSQHENIKSLVRKLEANANGGGKCDAKPFLPHVRNIKNNIKVEIRKDMGDITNHFKKTVQRIHEESETKEKDGSYLCWKKNKAKRRIIKIMKENGLRTDGYERLREKQLDEEGGCRKTKRIVVTRSDITFYQAIIECEKKHMRLAVIENERDNEKFVEAMKVADCEYAFAGGIYVEGKWTWITQPMKYKHFASPIATNNDSCIRVITQTGLWVAEPCETPAPYGCQGYGDF</sequence>
<evidence type="ECO:0000313" key="2">
    <source>
        <dbReference type="EMBL" id="KAF6212832.1"/>
    </source>
</evidence>
<dbReference type="InterPro" id="IPR001304">
    <property type="entry name" value="C-type_lectin-like"/>
</dbReference>
<dbReference type="InterPro" id="IPR016187">
    <property type="entry name" value="CTDL_fold"/>
</dbReference>
<dbReference type="Gene3D" id="3.10.100.10">
    <property type="entry name" value="Mannose-Binding Protein A, subunit A"/>
    <property type="match status" value="1"/>
</dbReference>
<protein>
    <recommendedName>
        <fullName evidence="1">C-type lectin domain-containing protein</fullName>
    </recommendedName>
</protein>
<name>A0A8S9XUW1_APOLU</name>
<dbReference type="InterPro" id="IPR016186">
    <property type="entry name" value="C-type_lectin-like/link_sf"/>
</dbReference>
<proteinExistence type="predicted"/>
<organism evidence="2 3">
    <name type="scientific">Apolygus lucorum</name>
    <name type="common">Small green plant bug</name>
    <name type="synonym">Lygocoris lucorum</name>
    <dbReference type="NCBI Taxonomy" id="248454"/>
    <lineage>
        <taxon>Eukaryota</taxon>
        <taxon>Metazoa</taxon>
        <taxon>Ecdysozoa</taxon>
        <taxon>Arthropoda</taxon>
        <taxon>Hexapoda</taxon>
        <taxon>Insecta</taxon>
        <taxon>Pterygota</taxon>
        <taxon>Neoptera</taxon>
        <taxon>Paraneoptera</taxon>
        <taxon>Hemiptera</taxon>
        <taxon>Heteroptera</taxon>
        <taxon>Panheteroptera</taxon>
        <taxon>Cimicomorpha</taxon>
        <taxon>Miridae</taxon>
        <taxon>Mirini</taxon>
        <taxon>Apolygus</taxon>
    </lineage>
</organism>
<dbReference type="Proteomes" id="UP000466442">
    <property type="component" value="Unassembled WGS sequence"/>
</dbReference>
<keyword evidence="3" id="KW-1185">Reference proteome</keyword>
<accession>A0A8S9XUW1</accession>
<dbReference type="CDD" id="cd00037">
    <property type="entry name" value="CLECT"/>
    <property type="match status" value="1"/>
</dbReference>
<dbReference type="AlphaFoldDB" id="A0A8S9XUW1"/>